<reference evidence="2" key="1">
    <citation type="submission" date="2021-05" db="EMBL/GenBank/DDBJ databases">
        <authorList>
            <person name="Alioto T."/>
            <person name="Alioto T."/>
            <person name="Gomez Garrido J."/>
        </authorList>
    </citation>
    <scope>NUCLEOTIDE SEQUENCE</scope>
</reference>
<organism evidence="2">
    <name type="scientific">Cacopsylla melanoneura</name>
    <dbReference type="NCBI Taxonomy" id="428564"/>
    <lineage>
        <taxon>Eukaryota</taxon>
        <taxon>Metazoa</taxon>
        <taxon>Ecdysozoa</taxon>
        <taxon>Arthropoda</taxon>
        <taxon>Hexapoda</taxon>
        <taxon>Insecta</taxon>
        <taxon>Pterygota</taxon>
        <taxon>Neoptera</taxon>
        <taxon>Paraneoptera</taxon>
        <taxon>Hemiptera</taxon>
        <taxon>Sternorrhyncha</taxon>
        <taxon>Psylloidea</taxon>
        <taxon>Psyllidae</taxon>
        <taxon>Psyllinae</taxon>
        <taxon>Cacopsylla</taxon>
    </lineage>
</organism>
<proteinExistence type="predicted"/>
<dbReference type="EMBL" id="HBUF01537207">
    <property type="protein sequence ID" value="CAG6753705.1"/>
    <property type="molecule type" value="Transcribed_RNA"/>
</dbReference>
<protein>
    <submittedName>
        <fullName evidence="2">Uncharacterized protein</fullName>
    </submittedName>
</protein>
<evidence type="ECO:0000256" key="1">
    <source>
        <dbReference type="SAM" id="MobiDB-lite"/>
    </source>
</evidence>
<feature type="region of interest" description="Disordered" evidence="1">
    <location>
        <begin position="31"/>
        <end position="52"/>
    </location>
</feature>
<dbReference type="AlphaFoldDB" id="A0A8D9EJ70"/>
<evidence type="ECO:0000313" key="2">
    <source>
        <dbReference type="EMBL" id="CAG6753705.1"/>
    </source>
</evidence>
<sequence>MKTHQIKDTSKDTSHHLITVDLTAHKYDSDARNTYKMGNPTSKLKQTPYLSQNQMPFPFSETTRNICTDAASKLFSPFLTPRSYLSLEQDFQDRSEPSSLDLFHENYRVGSSPLSRQLSFL</sequence>
<feature type="compositionally biased region" description="Polar residues" evidence="1">
    <location>
        <begin position="39"/>
        <end position="52"/>
    </location>
</feature>
<name>A0A8D9EJ70_9HEMI</name>
<accession>A0A8D9EJ70</accession>